<dbReference type="Pfam" id="PF00829">
    <property type="entry name" value="Ribosomal_L21p"/>
    <property type="match status" value="1"/>
</dbReference>
<feature type="compositionally biased region" description="Basic and acidic residues" evidence="6">
    <location>
        <begin position="117"/>
        <end position="131"/>
    </location>
</feature>
<dbReference type="OrthoDB" id="9813334at2"/>
<proteinExistence type="inferred from homology"/>
<dbReference type="HAMAP" id="MF_01363">
    <property type="entry name" value="Ribosomal_bL21"/>
    <property type="match status" value="1"/>
</dbReference>
<dbReference type="NCBIfam" id="NF008916">
    <property type="entry name" value="PRK12278.1-4"/>
    <property type="match status" value="1"/>
</dbReference>
<protein>
    <recommendedName>
        <fullName evidence="4">Large ribosomal subunit protein bL21</fullName>
    </recommendedName>
</protein>
<accession>A0A2U2BWY6</accession>
<dbReference type="RefSeq" id="WP_109251800.1">
    <property type="nucleotide sequence ID" value="NZ_QEXV01000001.1"/>
</dbReference>
<dbReference type="InterPro" id="IPR036164">
    <property type="entry name" value="bL21-like_sf"/>
</dbReference>
<dbReference type="SUPFAM" id="SSF141091">
    <property type="entry name" value="L21p-like"/>
    <property type="match status" value="1"/>
</dbReference>
<name>A0A2U2BWY6_9PROT</name>
<dbReference type="PANTHER" id="PTHR21349:SF0">
    <property type="entry name" value="LARGE RIBOSOMAL SUBUNIT PROTEIN BL21M"/>
    <property type="match status" value="1"/>
</dbReference>
<evidence type="ECO:0000256" key="1">
    <source>
        <dbReference type="ARBA" id="ARBA00008563"/>
    </source>
</evidence>
<feature type="compositionally biased region" description="Low complexity" evidence="6">
    <location>
        <begin position="147"/>
        <end position="166"/>
    </location>
</feature>
<evidence type="ECO:0000256" key="5">
    <source>
        <dbReference type="RuleBase" id="RU000562"/>
    </source>
</evidence>
<dbReference type="Proteomes" id="UP000245168">
    <property type="component" value="Unassembled WGS sequence"/>
</dbReference>
<dbReference type="AlphaFoldDB" id="A0A2U2BWY6"/>
<dbReference type="GO" id="GO:0005840">
    <property type="term" value="C:ribosome"/>
    <property type="evidence" value="ECO:0007669"/>
    <property type="project" value="UniProtKB-KW"/>
</dbReference>
<dbReference type="NCBIfam" id="TIGR00061">
    <property type="entry name" value="L21"/>
    <property type="match status" value="1"/>
</dbReference>
<comment type="caution">
    <text evidence="7">The sequence shown here is derived from an EMBL/GenBank/DDBJ whole genome shotgun (WGS) entry which is preliminary data.</text>
</comment>
<evidence type="ECO:0000313" key="8">
    <source>
        <dbReference type="Proteomes" id="UP000245168"/>
    </source>
</evidence>
<evidence type="ECO:0000256" key="3">
    <source>
        <dbReference type="ARBA" id="ARBA00023274"/>
    </source>
</evidence>
<evidence type="ECO:0000256" key="4">
    <source>
        <dbReference type="HAMAP-Rule" id="MF_01363"/>
    </source>
</evidence>
<feature type="region of interest" description="Disordered" evidence="6">
    <location>
        <begin position="108"/>
        <end position="173"/>
    </location>
</feature>
<comment type="similarity">
    <text evidence="1 4 5">Belongs to the bacterial ribosomal protein bL21 family.</text>
</comment>
<organism evidence="7 8">
    <name type="scientific">Marinicauda salina</name>
    <dbReference type="NCBI Taxonomy" id="2135793"/>
    <lineage>
        <taxon>Bacteria</taxon>
        <taxon>Pseudomonadati</taxon>
        <taxon>Pseudomonadota</taxon>
        <taxon>Alphaproteobacteria</taxon>
        <taxon>Maricaulales</taxon>
        <taxon>Maricaulaceae</taxon>
        <taxon>Marinicauda</taxon>
    </lineage>
</organism>
<dbReference type="GO" id="GO:0003735">
    <property type="term" value="F:structural constituent of ribosome"/>
    <property type="evidence" value="ECO:0007669"/>
    <property type="project" value="InterPro"/>
</dbReference>
<dbReference type="GO" id="GO:0005737">
    <property type="term" value="C:cytoplasm"/>
    <property type="evidence" value="ECO:0007669"/>
    <property type="project" value="UniProtKB-ARBA"/>
</dbReference>
<keyword evidence="2 4" id="KW-0689">Ribosomal protein</keyword>
<evidence type="ECO:0000256" key="2">
    <source>
        <dbReference type="ARBA" id="ARBA00022980"/>
    </source>
</evidence>
<keyword evidence="3 4" id="KW-0687">Ribonucleoprotein</keyword>
<keyword evidence="4 5" id="KW-0694">RNA-binding</keyword>
<dbReference type="GO" id="GO:0019843">
    <property type="term" value="F:rRNA binding"/>
    <property type="evidence" value="ECO:0007669"/>
    <property type="project" value="UniProtKB-UniRule"/>
</dbReference>
<keyword evidence="8" id="KW-1185">Reference proteome</keyword>
<dbReference type="InterPro" id="IPR001787">
    <property type="entry name" value="Ribosomal_bL21"/>
</dbReference>
<dbReference type="Gene3D" id="1.10.150.20">
    <property type="entry name" value="5' to 3' exonuclease, C-terminal subdomain"/>
    <property type="match status" value="1"/>
</dbReference>
<dbReference type="InterPro" id="IPR028909">
    <property type="entry name" value="bL21-like"/>
</dbReference>
<keyword evidence="4 5" id="KW-0699">rRNA-binding</keyword>
<gene>
    <name evidence="4 7" type="primary">rplU</name>
    <name evidence="7" type="ORF">DDZ18_02660</name>
</gene>
<evidence type="ECO:0000313" key="7">
    <source>
        <dbReference type="EMBL" id="PWE18525.1"/>
    </source>
</evidence>
<dbReference type="GO" id="GO:0006412">
    <property type="term" value="P:translation"/>
    <property type="evidence" value="ECO:0007669"/>
    <property type="project" value="UniProtKB-UniRule"/>
</dbReference>
<reference evidence="8" key="1">
    <citation type="submission" date="2018-05" db="EMBL/GenBank/DDBJ databases">
        <authorList>
            <person name="Liu B.-T."/>
        </authorList>
    </citation>
    <scope>NUCLEOTIDE SEQUENCE [LARGE SCALE GENOMIC DNA]</scope>
    <source>
        <strain evidence="8">WD6-1</strain>
    </source>
</reference>
<dbReference type="EMBL" id="QEXV01000001">
    <property type="protein sequence ID" value="PWE18525.1"/>
    <property type="molecule type" value="Genomic_DNA"/>
</dbReference>
<dbReference type="PANTHER" id="PTHR21349">
    <property type="entry name" value="50S RIBOSOMAL PROTEIN L21"/>
    <property type="match status" value="1"/>
</dbReference>
<evidence type="ECO:0000256" key="6">
    <source>
        <dbReference type="SAM" id="MobiDB-lite"/>
    </source>
</evidence>
<sequence length="234" mass="24617">MYAVIKTGGKQYKVAEGDKLRIEKVDGAPGDVVAFDEVLMLGDDKGGVTVGDPLVKGAQVMGELVDVRKAGKVVVFKKRRRQNYRRKKGHRQWEALVAISEIVAPGSKAKTKASAKPKAETKTAEKAEKPAAAKKAAPKKTAEKAEPAAAKDATKSAPTPAASKKAAAGDDLKKLTGVGPALEKKMVEAGVTSFAQIAGWKAADLDKYDELVPGLKAKAEKGDWIAEAKKLAGS</sequence>
<comment type="subunit">
    <text evidence="4">Part of the 50S ribosomal subunit. Contacts protein L20.</text>
</comment>
<dbReference type="GO" id="GO:1990904">
    <property type="term" value="C:ribonucleoprotein complex"/>
    <property type="evidence" value="ECO:0007669"/>
    <property type="project" value="UniProtKB-KW"/>
</dbReference>
<comment type="function">
    <text evidence="4 5">This protein binds to 23S rRNA in the presence of protein L20.</text>
</comment>